<feature type="coiled-coil region" evidence="2">
    <location>
        <begin position="465"/>
        <end position="619"/>
    </location>
</feature>
<dbReference type="AlphaFoldDB" id="A0AAX7SNI2"/>
<comment type="catalytic activity">
    <reaction evidence="1">
        <text>[protein]-peptidylproline (omega=180) = [protein]-peptidylproline (omega=0)</text>
        <dbReference type="Rhea" id="RHEA:16237"/>
        <dbReference type="Rhea" id="RHEA-COMP:10747"/>
        <dbReference type="Rhea" id="RHEA-COMP:10748"/>
        <dbReference type="ChEBI" id="CHEBI:83833"/>
        <dbReference type="ChEBI" id="CHEBI:83834"/>
        <dbReference type="EC" id="5.2.1.8"/>
    </reaction>
</comment>
<dbReference type="PANTHER" id="PTHR44927:SF1">
    <property type="entry name" value="FK506-BINDING PROTEIN 15"/>
    <property type="match status" value="1"/>
</dbReference>
<protein>
    <recommendedName>
        <fullName evidence="1">peptidylprolyl isomerase</fullName>
        <ecNumber evidence="1">5.2.1.8</ecNumber>
    </recommendedName>
</protein>
<dbReference type="GO" id="GO:0003755">
    <property type="term" value="F:peptidyl-prolyl cis-trans isomerase activity"/>
    <property type="evidence" value="ECO:0007669"/>
    <property type="project" value="UniProtKB-KW"/>
</dbReference>
<evidence type="ECO:0000313" key="6">
    <source>
        <dbReference type="Proteomes" id="UP000265100"/>
    </source>
</evidence>
<dbReference type="InterPro" id="IPR046357">
    <property type="entry name" value="PPIase_dom_sf"/>
</dbReference>
<dbReference type="Pfam" id="PF00568">
    <property type="entry name" value="WH1"/>
    <property type="match status" value="1"/>
</dbReference>
<dbReference type="PROSITE" id="PS50059">
    <property type="entry name" value="FKBP_PPIASE"/>
    <property type="match status" value="1"/>
</dbReference>
<keyword evidence="2" id="KW-0175">Coiled coil</keyword>
<dbReference type="InterPro" id="IPR011993">
    <property type="entry name" value="PH-like_dom_sf"/>
</dbReference>
<feature type="region of interest" description="Disordered" evidence="3">
    <location>
        <begin position="1"/>
        <end position="46"/>
    </location>
</feature>
<dbReference type="EC" id="5.2.1.8" evidence="1"/>
<evidence type="ECO:0000256" key="2">
    <source>
        <dbReference type="SAM" id="Coils"/>
    </source>
</evidence>
<evidence type="ECO:0000313" key="5">
    <source>
        <dbReference type="Ensembl" id="ENSACLP00000045300.1"/>
    </source>
</evidence>
<evidence type="ECO:0000256" key="1">
    <source>
        <dbReference type="PROSITE-ProRule" id="PRU00277"/>
    </source>
</evidence>
<dbReference type="Ensembl" id="ENSACLT00000053310.1">
    <property type="protein sequence ID" value="ENSACLP00000045300.1"/>
    <property type="gene ID" value="ENSACLG00000019322.2"/>
</dbReference>
<dbReference type="PANTHER" id="PTHR44927">
    <property type="entry name" value="FK506-BINDING PROTEIN 15"/>
    <property type="match status" value="1"/>
</dbReference>
<evidence type="ECO:0000256" key="3">
    <source>
        <dbReference type="SAM" id="MobiDB-lite"/>
    </source>
</evidence>
<dbReference type="SUPFAM" id="SSF54534">
    <property type="entry name" value="FKBP-like"/>
    <property type="match status" value="1"/>
</dbReference>
<dbReference type="InterPro" id="IPR001179">
    <property type="entry name" value="PPIase_FKBP_dom"/>
</dbReference>
<reference evidence="5" key="2">
    <citation type="submission" date="2025-08" db="UniProtKB">
        <authorList>
            <consortium name="Ensembl"/>
        </authorList>
    </citation>
    <scope>IDENTIFICATION</scope>
</reference>
<dbReference type="Proteomes" id="UP000265100">
    <property type="component" value="Chromosome 12"/>
</dbReference>
<dbReference type="GeneTree" id="ENSGT00530000064286"/>
<dbReference type="Gene3D" id="3.10.50.40">
    <property type="match status" value="1"/>
</dbReference>
<proteinExistence type="predicted"/>
<reference evidence="5" key="3">
    <citation type="submission" date="2025-09" db="UniProtKB">
        <authorList>
            <consortium name="Ensembl"/>
        </authorList>
    </citation>
    <scope>IDENTIFICATION</scope>
</reference>
<name>A0AAX7SNI2_ASTCA</name>
<dbReference type="Pfam" id="PF23649">
    <property type="entry name" value="FKBP15"/>
    <property type="match status" value="1"/>
</dbReference>
<evidence type="ECO:0000259" key="4">
    <source>
        <dbReference type="PROSITE" id="PS50059"/>
    </source>
</evidence>
<dbReference type="InterPro" id="IPR000697">
    <property type="entry name" value="WH1/EVH1_dom"/>
</dbReference>
<keyword evidence="1" id="KW-0413">Isomerase</keyword>
<dbReference type="GO" id="GO:0030426">
    <property type="term" value="C:growth cone"/>
    <property type="evidence" value="ECO:0007669"/>
    <property type="project" value="TreeGrafter"/>
</dbReference>
<sequence length="644" mass="71452">AKLASLFGLDQETSQGNESFQYTAPKQPRKSSNQGNTPSNQKPALQPGAPAVLFATAVQAFRYINGQYMKQGKLGAAVLGNHTTKEYKLLLYLSQQKQVTSAKIHVGFAFTVQQNNYCTFYDDQRQNWSLMFESEKSASDFCKEVCLAKVNSAATVDVVVLQDLSLGEGQSVENGDSVEVVYTGWLLENHTCGQMFDSNQNKDKLLRLKIGAGKVIRVSETAGCKQAPHFVFLVFICFGAVKIGAAILLQFQNPDATKAKLISRMAKMGQPMLPFLTGAASQPESSDSELEVSILSLHPHPHAPPTSALLPVMSTVTAQPGLPTSSHALWARSTLHQLSHTWVGFNHQEATSSFDDLMIIMLDAMVSNYTPLCAPVVSQGSGDVTSFLMTEARQHNTEIRLAVGKVGDKVDQLASKIDDLQKQGGLSTGLSTVSMETSMILHNIQRIVQENECLKKEVFEKSSRIEEQNRKIGDLINQNQRYMEQSHLMLEQRNDSLKSSSEQNQARLLQAEQDKVRLTEDLASAAARVSQLQLEASAHQQKAAELQGKLSTALQDGESRCQRVAALEAQLEELKEEAERVQTQYRSEKQRRKETELKVNTMEEELQDLKTDKESLERVSGFHSFVNELQQYTVTMETKSKRDV</sequence>
<dbReference type="InterPro" id="IPR056598">
    <property type="entry name" value="FKBP-15_dom"/>
</dbReference>
<reference evidence="5" key="1">
    <citation type="submission" date="2018-05" db="EMBL/GenBank/DDBJ databases">
        <authorList>
            <person name="Datahose"/>
        </authorList>
    </citation>
    <scope>NUCLEOTIDE SEQUENCE</scope>
</reference>
<dbReference type="Gene3D" id="2.30.29.30">
    <property type="entry name" value="Pleckstrin-homology domain (PH domain)/Phosphotyrosine-binding domain (PTB)"/>
    <property type="match status" value="1"/>
</dbReference>
<dbReference type="Pfam" id="PF00254">
    <property type="entry name" value="FKBP_C"/>
    <property type="match status" value="1"/>
</dbReference>
<feature type="domain" description="PPIase FKBP-type" evidence="4">
    <location>
        <begin position="175"/>
        <end position="298"/>
    </location>
</feature>
<keyword evidence="6" id="KW-1185">Reference proteome</keyword>
<keyword evidence="1" id="KW-0697">Rotamase</keyword>
<feature type="compositionally biased region" description="Polar residues" evidence="3">
    <location>
        <begin position="11"/>
        <end position="43"/>
    </location>
</feature>
<accession>A0AAX7SNI2</accession>
<organism evidence="5 6">
    <name type="scientific">Astatotilapia calliptera</name>
    <name type="common">Eastern happy</name>
    <name type="synonym">Chromis callipterus</name>
    <dbReference type="NCBI Taxonomy" id="8154"/>
    <lineage>
        <taxon>Eukaryota</taxon>
        <taxon>Metazoa</taxon>
        <taxon>Chordata</taxon>
        <taxon>Craniata</taxon>
        <taxon>Vertebrata</taxon>
        <taxon>Euteleostomi</taxon>
        <taxon>Actinopterygii</taxon>
        <taxon>Neopterygii</taxon>
        <taxon>Teleostei</taxon>
        <taxon>Neoteleostei</taxon>
        <taxon>Acanthomorphata</taxon>
        <taxon>Ovalentaria</taxon>
        <taxon>Cichlomorphae</taxon>
        <taxon>Cichliformes</taxon>
        <taxon>Cichlidae</taxon>
        <taxon>African cichlids</taxon>
        <taxon>Pseudocrenilabrinae</taxon>
        <taxon>Haplochromini</taxon>
        <taxon>Astatotilapia</taxon>
    </lineage>
</organism>